<dbReference type="InterPro" id="IPR000594">
    <property type="entry name" value="ThiF_NAD_FAD-bd"/>
</dbReference>
<dbReference type="AlphaFoldDB" id="A0A198WUJ8"/>
<dbReference type="CDD" id="cd00755">
    <property type="entry name" value="YgdL_like"/>
    <property type="match status" value="1"/>
</dbReference>
<reference evidence="2 3" key="1">
    <citation type="journal article" date="2016" name="Genome Biol. Evol.">
        <title>Comparative Genomic Analyses of the Moraxella catarrhalis Serosensitive and Seroresistant Lineages Demonstrate Their Independent Evolution.</title>
        <authorList>
            <person name="Earl J.P."/>
            <person name="de Vries S.P."/>
            <person name="Ahmed A."/>
            <person name="Powell E."/>
            <person name="Schultz M.P."/>
            <person name="Hermans P.W."/>
            <person name="Hill D.J."/>
            <person name="Zhou Z."/>
            <person name="Constantinidou C.I."/>
            <person name="Hu F.Z."/>
            <person name="Bootsma H.J."/>
            <person name="Ehrlich G.D."/>
        </authorList>
    </citation>
    <scope>NUCLEOTIDE SEQUENCE [LARGE SCALE GENOMIC DNA]</scope>
    <source>
        <strain evidence="2 3">F23</strain>
    </source>
</reference>
<protein>
    <submittedName>
        <fullName evidence="2">HesA/MoeB/ThiF family protein</fullName>
    </submittedName>
</protein>
<dbReference type="InterPro" id="IPR045886">
    <property type="entry name" value="ThiF/MoeB/HesA"/>
</dbReference>
<dbReference type="OrthoDB" id="9804150at2"/>
<accession>A0A198WUJ8</accession>
<dbReference type="EMBL" id="LXHQ01000035">
    <property type="protein sequence ID" value="OAV24467.1"/>
    <property type="molecule type" value="Genomic_DNA"/>
</dbReference>
<dbReference type="PANTHER" id="PTHR43267:SF1">
    <property type="entry name" value="TRNA THREONYLCARBAMOYLADENOSINE DEHYDRATASE"/>
    <property type="match status" value="1"/>
</dbReference>
<comment type="caution">
    <text evidence="2">The sequence shown here is derived from an EMBL/GenBank/DDBJ whole genome shotgun (WGS) entry which is preliminary data.</text>
</comment>
<dbReference type="GO" id="GO:0061503">
    <property type="term" value="F:tRNA threonylcarbamoyladenosine dehydratase"/>
    <property type="evidence" value="ECO:0007669"/>
    <property type="project" value="TreeGrafter"/>
</dbReference>
<dbReference type="RefSeq" id="WP_064604169.1">
    <property type="nucleotide sequence ID" value="NZ_LXHQ01000035.1"/>
</dbReference>
<proteinExistence type="predicted"/>
<gene>
    <name evidence="2" type="ORF">AO370_1413</name>
</gene>
<evidence type="ECO:0000313" key="3">
    <source>
        <dbReference type="Proteomes" id="UP000078295"/>
    </source>
</evidence>
<feature type="domain" description="THIF-type NAD/FAD binding fold" evidence="1">
    <location>
        <begin position="13"/>
        <end position="261"/>
    </location>
</feature>
<dbReference type="Pfam" id="PF00899">
    <property type="entry name" value="ThiF"/>
    <property type="match status" value="1"/>
</dbReference>
<dbReference type="Proteomes" id="UP000078295">
    <property type="component" value="Unassembled WGS sequence"/>
</dbReference>
<dbReference type="SUPFAM" id="SSF69572">
    <property type="entry name" value="Activating enzymes of the ubiquitin-like proteins"/>
    <property type="match status" value="1"/>
</dbReference>
<dbReference type="GO" id="GO:0061504">
    <property type="term" value="P:cyclic threonylcarbamoyladenosine biosynthetic process"/>
    <property type="evidence" value="ECO:0007669"/>
    <property type="project" value="TreeGrafter"/>
</dbReference>
<name>A0A198WUJ8_MORCA</name>
<evidence type="ECO:0000313" key="2">
    <source>
        <dbReference type="EMBL" id="OAV24467.1"/>
    </source>
</evidence>
<dbReference type="PANTHER" id="PTHR43267">
    <property type="entry name" value="TRNA THREONYLCARBAMOYLADENOSINE DEHYDRATASE"/>
    <property type="match status" value="1"/>
</dbReference>
<sequence length="261" mass="28378">MTDTIQMDYDRRFMGVSTLYGQENHDKFAKAIVYVIGVGGVGSWVAEGLARTAIGQIVLVDMDVLVESNINRQLPALSQTLGETKIEVMAERLRGINPRVQINCIDEFLTTDNIKTILPNRARVAALKAEGRTVIVLDCVDDMSAKLAIALHCRFNKIKCVIAGGAGAKIDPTRIGVADLRDTTQDPLLARLRSKLREKGIGTSHKEKFGLRCVYSDEPPKLTNNLCQTHLNCGGFGSAVVVTATVGMLMVGEALKIISTH</sequence>
<dbReference type="InterPro" id="IPR035985">
    <property type="entry name" value="Ubiquitin-activating_enz"/>
</dbReference>
<dbReference type="Gene3D" id="3.40.50.720">
    <property type="entry name" value="NAD(P)-binding Rossmann-like Domain"/>
    <property type="match status" value="1"/>
</dbReference>
<organism evidence="2 3">
    <name type="scientific">Moraxella catarrhalis</name>
    <name type="common">Branhamella catarrhalis</name>
    <dbReference type="NCBI Taxonomy" id="480"/>
    <lineage>
        <taxon>Bacteria</taxon>
        <taxon>Pseudomonadati</taxon>
        <taxon>Pseudomonadota</taxon>
        <taxon>Gammaproteobacteria</taxon>
        <taxon>Moraxellales</taxon>
        <taxon>Moraxellaceae</taxon>
        <taxon>Moraxella</taxon>
    </lineage>
</organism>
<dbReference type="GO" id="GO:0008641">
    <property type="term" value="F:ubiquitin-like modifier activating enzyme activity"/>
    <property type="evidence" value="ECO:0007669"/>
    <property type="project" value="InterPro"/>
</dbReference>
<evidence type="ECO:0000259" key="1">
    <source>
        <dbReference type="Pfam" id="PF00899"/>
    </source>
</evidence>